<dbReference type="AlphaFoldDB" id="A0A0E9QFT6"/>
<accession>A0A0E9QFT6</accession>
<evidence type="ECO:0000313" key="1">
    <source>
        <dbReference type="EMBL" id="JAH15347.1"/>
    </source>
</evidence>
<reference evidence="1" key="1">
    <citation type="submission" date="2014-11" db="EMBL/GenBank/DDBJ databases">
        <authorList>
            <person name="Amaro Gonzalez C."/>
        </authorList>
    </citation>
    <scope>NUCLEOTIDE SEQUENCE</scope>
</reference>
<dbReference type="EMBL" id="GBXM01093230">
    <property type="protein sequence ID" value="JAH15347.1"/>
    <property type="molecule type" value="Transcribed_RNA"/>
</dbReference>
<reference evidence="1" key="2">
    <citation type="journal article" date="2015" name="Fish Shellfish Immunol.">
        <title>Early steps in the European eel (Anguilla anguilla)-Vibrio vulnificus interaction in the gills: Role of the RtxA13 toxin.</title>
        <authorList>
            <person name="Callol A."/>
            <person name="Pajuelo D."/>
            <person name="Ebbesson L."/>
            <person name="Teles M."/>
            <person name="MacKenzie S."/>
            <person name="Amaro C."/>
        </authorList>
    </citation>
    <scope>NUCLEOTIDE SEQUENCE</scope>
</reference>
<protein>
    <submittedName>
        <fullName evidence="1">Uncharacterized protein</fullName>
    </submittedName>
</protein>
<organism evidence="1">
    <name type="scientific">Anguilla anguilla</name>
    <name type="common">European freshwater eel</name>
    <name type="synonym">Muraena anguilla</name>
    <dbReference type="NCBI Taxonomy" id="7936"/>
    <lineage>
        <taxon>Eukaryota</taxon>
        <taxon>Metazoa</taxon>
        <taxon>Chordata</taxon>
        <taxon>Craniata</taxon>
        <taxon>Vertebrata</taxon>
        <taxon>Euteleostomi</taxon>
        <taxon>Actinopterygii</taxon>
        <taxon>Neopterygii</taxon>
        <taxon>Teleostei</taxon>
        <taxon>Anguilliformes</taxon>
        <taxon>Anguillidae</taxon>
        <taxon>Anguilla</taxon>
    </lineage>
</organism>
<sequence>MASGARVGNVLLRVRRDTLTSVLLAGSVSEDLRLYFFPRCHFCTERSIHLI</sequence>
<name>A0A0E9QFT6_ANGAN</name>
<proteinExistence type="predicted"/>